<dbReference type="Gene3D" id="2.40.160.20">
    <property type="match status" value="1"/>
</dbReference>
<protein>
    <submittedName>
        <fullName evidence="4">Outer membrane beta-barrel protein</fullName>
    </submittedName>
</protein>
<comment type="caution">
    <text evidence="4">The sequence shown here is derived from an EMBL/GenBank/DDBJ whole genome shotgun (WGS) entry which is preliminary data.</text>
</comment>
<evidence type="ECO:0000313" key="5">
    <source>
        <dbReference type="Proteomes" id="UP001234343"/>
    </source>
</evidence>
<reference evidence="4 5" key="1">
    <citation type="submission" date="2023-06" db="EMBL/GenBank/DDBJ databases">
        <title>Alteromonas sp. ASW11-36 isolated from intertidal sand.</title>
        <authorList>
            <person name="Li Y."/>
        </authorList>
    </citation>
    <scope>NUCLEOTIDE SEQUENCE [LARGE SCALE GENOMIC DNA]</scope>
    <source>
        <strain evidence="4 5">ASW11-36</strain>
    </source>
</reference>
<accession>A0ABT7STF8</accession>
<organism evidence="4 5">
    <name type="scientific">Alteromonas arenosi</name>
    <dbReference type="NCBI Taxonomy" id="3055817"/>
    <lineage>
        <taxon>Bacteria</taxon>
        <taxon>Pseudomonadati</taxon>
        <taxon>Pseudomonadota</taxon>
        <taxon>Gammaproteobacteria</taxon>
        <taxon>Alteromonadales</taxon>
        <taxon>Alteromonadaceae</taxon>
        <taxon>Alteromonas/Salinimonas group</taxon>
        <taxon>Alteromonas</taxon>
    </lineage>
</organism>
<feature type="chain" id="PRO_5047373980" evidence="2">
    <location>
        <begin position="29"/>
        <end position="226"/>
    </location>
</feature>
<dbReference type="SUPFAM" id="SSF56925">
    <property type="entry name" value="OMPA-like"/>
    <property type="match status" value="1"/>
</dbReference>
<keyword evidence="5" id="KW-1185">Reference proteome</keyword>
<proteinExistence type="predicted"/>
<evidence type="ECO:0000259" key="3">
    <source>
        <dbReference type="Pfam" id="PF13505"/>
    </source>
</evidence>
<feature type="signal peptide" evidence="2">
    <location>
        <begin position="1"/>
        <end position="28"/>
    </location>
</feature>
<evidence type="ECO:0000256" key="1">
    <source>
        <dbReference type="ARBA" id="ARBA00022729"/>
    </source>
</evidence>
<evidence type="ECO:0000256" key="2">
    <source>
        <dbReference type="SAM" id="SignalP"/>
    </source>
</evidence>
<dbReference type="InterPro" id="IPR011250">
    <property type="entry name" value="OMP/PagP_B-barrel"/>
</dbReference>
<dbReference type="Proteomes" id="UP001234343">
    <property type="component" value="Unassembled WGS sequence"/>
</dbReference>
<dbReference type="Pfam" id="PF13505">
    <property type="entry name" value="OMP_b-brl"/>
    <property type="match status" value="1"/>
</dbReference>
<dbReference type="RefSeq" id="WP_289363494.1">
    <property type="nucleotide sequence ID" value="NZ_JAUCBP010000002.1"/>
</dbReference>
<dbReference type="EMBL" id="JAUCBP010000002">
    <property type="protein sequence ID" value="MDM7859478.1"/>
    <property type="molecule type" value="Genomic_DNA"/>
</dbReference>
<dbReference type="InterPro" id="IPR027385">
    <property type="entry name" value="Beta-barrel_OMP"/>
</dbReference>
<feature type="domain" description="Outer membrane protein beta-barrel" evidence="3">
    <location>
        <begin position="15"/>
        <end position="226"/>
    </location>
</feature>
<sequence length="226" mass="25000">MYNFHNNLNKPMLTAALIAITFSSSALASDSTWYTKASVGLSQLSDTSSDATNTAITATDNNRWDANIDSGFYAGAGLGKQISEDFSTELYWEYRTNDSDTQVNANGDSFSGNFASSIFYLNGYYHAYTNGPWHVSLGAGLGWVQEIDLDLEQGSVERSYSGDGDITWQLMFQADYRLNQNWSLATEARWQDLSRVSLDAEENAVGALDNLDYNPVSLGVNLSYRF</sequence>
<name>A0ABT7STF8_9ALTE</name>
<gene>
    <name evidence="4" type="ORF">QTP81_02520</name>
</gene>
<evidence type="ECO:0000313" key="4">
    <source>
        <dbReference type="EMBL" id="MDM7859478.1"/>
    </source>
</evidence>
<keyword evidence="1 2" id="KW-0732">Signal</keyword>